<evidence type="ECO:0000313" key="8">
    <source>
        <dbReference type="Proteomes" id="UP001154078"/>
    </source>
</evidence>
<comment type="similarity">
    <text evidence="1">Belongs to the peptidase C48 family.</text>
</comment>
<dbReference type="GO" id="GO:0016929">
    <property type="term" value="F:deSUMOylase activity"/>
    <property type="evidence" value="ECO:0007669"/>
    <property type="project" value="TreeGrafter"/>
</dbReference>
<evidence type="ECO:0000256" key="5">
    <source>
        <dbReference type="SAM" id="MobiDB-lite"/>
    </source>
</evidence>
<keyword evidence="4" id="KW-0788">Thiol protease</keyword>
<gene>
    <name evidence="7" type="ORF">MELIAE_LOCUS8111</name>
</gene>
<evidence type="ECO:0000256" key="4">
    <source>
        <dbReference type="ARBA" id="ARBA00022807"/>
    </source>
</evidence>
<feature type="region of interest" description="Disordered" evidence="5">
    <location>
        <begin position="245"/>
        <end position="267"/>
    </location>
</feature>
<name>A0A9P0FKE3_BRAAE</name>
<dbReference type="GO" id="GO:0016926">
    <property type="term" value="P:protein desumoylation"/>
    <property type="evidence" value="ECO:0007669"/>
    <property type="project" value="TreeGrafter"/>
</dbReference>
<reference evidence="7" key="1">
    <citation type="submission" date="2021-12" db="EMBL/GenBank/DDBJ databases">
        <authorList>
            <person name="King R."/>
        </authorList>
    </citation>
    <scope>NUCLEOTIDE SEQUENCE</scope>
</reference>
<evidence type="ECO:0000256" key="1">
    <source>
        <dbReference type="ARBA" id="ARBA00005234"/>
    </source>
</evidence>
<proteinExistence type="inferred from homology"/>
<dbReference type="Gene3D" id="3.40.395.10">
    <property type="entry name" value="Adenoviral Proteinase, Chain A"/>
    <property type="match status" value="1"/>
</dbReference>
<dbReference type="Pfam" id="PF02902">
    <property type="entry name" value="Peptidase_C48"/>
    <property type="match status" value="1"/>
</dbReference>
<dbReference type="AlphaFoldDB" id="A0A9P0FKE3"/>
<dbReference type="InterPro" id="IPR038765">
    <property type="entry name" value="Papain-like_cys_pep_sf"/>
</dbReference>
<dbReference type="GO" id="GO:0005634">
    <property type="term" value="C:nucleus"/>
    <property type="evidence" value="ECO:0007669"/>
    <property type="project" value="TreeGrafter"/>
</dbReference>
<dbReference type="FunFam" id="3.40.395.10:FF:000001">
    <property type="entry name" value="Sentrin-specific protease 1"/>
    <property type="match status" value="1"/>
</dbReference>
<organism evidence="7 8">
    <name type="scientific">Brassicogethes aeneus</name>
    <name type="common">Rape pollen beetle</name>
    <name type="synonym">Meligethes aeneus</name>
    <dbReference type="NCBI Taxonomy" id="1431903"/>
    <lineage>
        <taxon>Eukaryota</taxon>
        <taxon>Metazoa</taxon>
        <taxon>Ecdysozoa</taxon>
        <taxon>Arthropoda</taxon>
        <taxon>Hexapoda</taxon>
        <taxon>Insecta</taxon>
        <taxon>Pterygota</taxon>
        <taxon>Neoptera</taxon>
        <taxon>Endopterygota</taxon>
        <taxon>Coleoptera</taxon>
        <taxon>Polyphaga</taxon>
        <taxon>Cucujiformia</taxon>
        <taxon>Nitidulidae</taxon>
        <taxon>Meligethinae</taxon>
        <taxon>Brassicogethes</taxon>
    </lineage>
</organism>
<dbReference type="OrthoDB" id="1939479at2759"/>
<dbReference type="SUPFAM" id="SSF54001">
    <property type="entry name" value="Cysteine proteinases"/>
    <property type="match status" value="1"/>
</dbReference>
<evidence type="ECO:0000259" key="6">
    <source>
        <dbReference type="PROSITE" id="PS50600"/>
    </source>
</evidence>
<dbReference type="PANTHER" id="PTHR12606:SF141">
    <property type="entry name" value="GH15225P-RELATED"/>
    <property type="match status" value="1"/>
</dbReference>
<keyword evidence="3" id="KW-0378">Hydrolase</keyword>
<evidence type="ECO:0000313" key="7">
    <source>
        <dbReference type="EMBL" id="CAH0557369.1"/>
    </source>
</evidence>
<sequence>MDNLKGVLDYIRNFFSGPLDVPRKRRAVDNSDYFINPKCRKLSPTMSHRIPNTEDNWLLGRRPSINRPKNPPLKETIVVEENDIQINRPSSYKFNSSNIPSSTPVDIRFRQKPHTNGIEDDVKFVREEKSVFEKSQQAKKSGLNYLSTLSNNLFDIKSAKSTPSLHQNGALPKITKSMSTINRNTHKNSSMDFSIRLDDKIQYKKLLENAGNISANSSIYYTPIGKLFKPDSPPQSRSARMLAMATDNADKRRPSVGSTGRDSFGSRRLSTKDQIIKILDDLDTEPVVVPDDESDDDVVVCPPSPEPDIKVEPVNTLKKVIDCNQRSKHDWLSDLIENHRKNIEVRQREVEEFRQNAESYGSINRDIQRLHITSKINHSLSLKESVLPVDEPCEEVALPELTDQHLKMVRRAFSGDPNEVLTRKFNLNITRRDLMTLAGLNWLNDEVINFYMNLLMERGKESQWPKTYAMNTFFYSKIIKDGPESVRRWTRRVDLFSYDIICVPIHLGMHWCMAIIDLRDRSVRYFDSMGSTNNRCLDALRNYLEFEHSDKKKSPLDTSDFKLENVKDIPQQMNGSDCGMFSCTFAEFLTRNSKITFSQEDMPYLRKKMVVEIMTGELLIK</sequence>
<dbReference type="PANTHER" id="PTHR12606">
    <property type="entry name" value="SENTRIN/SUMO-SPECIFIC PROTEASE"/>
    <property type="match status" value="1"/>
</dbReference>
<dbReference type="GO" id="GO:0080090">
    <property type="term" value="P:regulation of primary metabolic process"/>
    <property type="evidence" value="ECO:0007669"/>
    <property type="project" value="UniProtKB-ARBA"/>
</dbReference>
<dbReference type="InterPro" id="IPR003653">
    <property type="entry name" value="Peptidase_C48_C"/>
</dbReference>
<protein>
    <recommendedName>
        <fullName evidence="6">Ubiquitin-like protease family profile domain-containing protein</fullName>
    </recommendedName>
</protein>
<keyword evidence="8" id="KW-1185">Reference proteome</keyword>
<dbReference type="Proteomes" id="UP001154078">
    <property type="component" value="Chromosome 5"/>
</dbReference>
<accession>A0A9P0FKE3</accession>
<dbReference type="PROSITE" id="PS50600">
    <property type="entry name" value="ULP_PROTEASE"/>
    <property type="match status" value="1"/>
</dbReference>
<evidence type="ECO:0000256" key="3">
    <source>
        <dbReference type="ARBA" id="ARBA00022801"/>
    </source>
</evidence>
<dbReference type="EMBL" id="OV121136">
    <property type="protein sequence ID" value="CAH0557369.1"/>
    <property type="molecule type" value="Genomic_DNA"/>
</dbReference>
<evidence type="ECO:0000256" key="2">
    <source>
        <dbReference type="ARBA" id="ARBA00022670"/>
    </source>
</evidence>
<dbReference type="GO" id="GO:0060255">
    <property type="term" value="P:regulation of macromolecule metabolic process"/>
    <property type="evidence" value="ECO:0007669"/>
    <property type="project" value="UniProtKB-ARBA"/>
</dbReference>
<keyword evidence="2" id="KW-0645">Protease</keyword>
<dbReference type="GO" id="GO:0006508">
    <property type="term" value="P:proteolysis"/>
    <property type="evidence" value="ECO:0007669"/>
    <property type="project" value="UniProtKB-KW"/>
</dbReference>
<feature type="domain" description="Ubiquitin-like protease family profile" evidence="6">
    <location>
        <begin position="427"/>
        <end position="589"/>
    </location>
</feature>